<proteinExistence type="inferred from homology"/>
<evidence type="ECO:0000256" key="1">
    <source>
        <dbReference type="ARBA" id="ARBA00004651"/>
    </source>
</evidence>
<dbReference type="STRING" id="633147.Olsu_0588"/>
<accession>E1QZ89</accession>
<dbReference type="HOGENOM" id="CLU_766904_0_0_11"/>
<comment type="similarity">
    <text evidence="2">Belongs to the acyltransferase 3 family.</text>
</comment>
<reference evidence="9 10" key="1">
    <citation type="journal article" date="2010" name="Stand. Genomic Sci.">
        <title>Complete genome sequence of Olsenella uli type strain (VPI D76D-27C).</title>
        <authorList>
            <person name="Goker M."/>
            <person name="Held B."/>
            <person name="Lucas S."/>
            <person name="Nolan M."/>
            <person name="Yasawong M."/>
            <person name="Glavina Del Rio T."/>
            <person name="Tice H."/>
            <person name="Cheng J.F."/>
            <person name="Bruce D."/>
            <person name="Detter J.C."/>
            <person name="Tapia R."/>
            <person name="Han C."/>
            <person name="Goodwin L."/>
            <person name="Pitluck S."/>
            <person name="Liolios K."/>
            <person name="Ivanova N."/>
            <person name="Mavromatis K."/>
            <person name="Mikhailova N."/>
            <person name="Pati A."/>
            <person name="Chen A."/>
            <person name="Palaniappan K."/>
            <person name="Land M."/>
            <person name="Hauser L."/>
            <person name="Chang Y.J."/>
            <person name="Jeffries C.D."/>
            <person name="Rohde M."/>
            <person name="Sikorski J."/>
            <person name="Pukall R."/>
            <person name="Woyke T."/>
            <person name="Bristow J."/>
            <person name="Eisen J.A."/>
            <person name="Markowitz V."/>
            <person name="Hugenholtz P."/>
            <person name="Kyrpides N.C."/>
            <person name="Klenk H.P."/>
            <person name="Lapidus A."/>
        </authorList>
    </citation>
    <scope>NUCLEOTIDE SEQUENCE [LARGE SCALE GENOMIC DNA]</scope>
    <source>
        <strain evidence="10">ATCC 49627 / DSM 7084 / CIP 109912 / JCM 12494 / NCIMB 702895 / VPI D76D-27C</strain>
    </source>
</reference>
<protein>
    <submittedName>
        <fullName evidence="9">Acyltransferase 3</fullName>
    </submittedName>
</protein>
<dbReference type="eggNOG" id="COG3274">
    <property type="taxonomic scope" value="Bacteria"/>
</dbReference>
<keyword evidence="5 7" id="KW-1133">Transmembrane helix</keyword>
<keyword evidence="9" id="KW-0012">Acyltransferase</keyword>
<dbReference type="KEGG" id="ols:Olsu_0588"/>
<gene>
    <name evidence="9" type="ordered locus">Olsu_0588</name>
</gene>
<dbReference type="RefSeq" id="WP_013251455.1">
    <property type="nucleotide sequence ID" value="NC_014363.1"/>
</dbReference>
<dbReference type="Proteomes" id="UP000000333">
    <property type="component" value="Chromosome"/>
</dbReference>
<keyword evidence="4 7" id="KW-0812">Transmembrane</keyword>
<feature type="transmembrane region" description="Helical" evidence="7">
    <location>
        <begin position="259"/>
        <end position="276"/>
    </location>
</feature>
<feature type="transmembrane region" description="Helical" evidence="7">
    <location>
        <begin position="61"/>
        <end position="83"/>
    </location>
</feature>
<feature type="transmembrane region" description="Helical" evidence="7">
    <location>
        <begin position="229"/>
        <end position="247"/>
    </location>
</feature>
<evidence type="ECO:0000256" key="3">
    <source>
        <dbReference type="ARBA" id="ARBA00022475"/>
    </source>
</evidence>
<feature type="transmembrane region" description="Helical" evidence="7">
    <location>
        <begin position="318"/>
        <end position="342"/>
    </location>
</feature>
<keyword evidence="10" id="KW-1185">Reference proteome</keyword>
<dbReference type="GO" id="GO:0009246">
    <property type="term" value="P:enterobacterial common antigen biosynthetic process"/>
    <property type="evidence" value="ECO:0007669"/>
    <property type="project" value="TreeGrafter"/>
</dbReference>
<dbReference type="GO" id="GO:0005886">
    <property type="term" value="C:plasma membrane"/>
    <property type="evidence" value="ECO:0007669"/>
    <property type="project" value="UniProtKB-SubCell"/>
</dbReference>
<feature type="transmembrane region" description="Helical" evidence="7">
    <location>
        <begin position="30"/>
        <end position="49"/>
    </location>
</feature>
<keyword evidence="6 7" id="KW-0472">Membrane</keyword>
<dbReference type="PANTHER" id="PTHR40074:SF2">
    <property type="entry name" value="O-ACETYLTRANSFERASE WECH"/>
    <property type="match status" value="1"/>
</dbReference>
<dbReference type="GO" id="GO:0016413">
    <property type="term" value="F:O-acetyltransferase activity"/>
    <property type="evidence" value="ECO:0007669"/>
    <property type="project" value="TreeGrafter"/>
</dbReference>
<feature type="transmembrane region" description="Helical" evidence="7">
    <location>
        <begin position="288"/>
        <end position="306"/>
    </location>
</feature>
<sequence>MKSQKETGDPQSLRSKEALGGRARAYEFDAIRFVATLFVVAVHSLVVIGPQAGGAAQWYRLSAQTLFFTGNALFFLMSGHFNLRPPREGDSIWKFYSSKLRNIVLPTLLVFLGRSLLDWHAGDGSTSFVRLFAHNLLSAQGYASIEYWFIYALFGYLLVSPFVRRIFPGLSPTERRTFLALGLAYQTYATIFANLGREVVFSLPISGFFFVYCLGSFIDEGLATDVPRLWLAPLTVICLALSVLLIHQGYGQHAQDTSPLFIIATLGLYADLIRIFRNKRTNAFVSLVARHSFSVYLVHMIVLVPLSQLPELQGLTGLWAIAGSMFLTLAVFGISLGLAITLDMTLMKAAKAAYDFAFARR</sequence>
<dbReference type="EMBL" id="CP002106">
    <property type="protein sequence ID" value="ADK67703.1"/>
    <property type="molecule type" value="Genomic_DNA"/>
</dbReference>
<evidence type="ECO:0000313" key="9">
    <source>
        <dbReference type="EMBL" id="ADK67703.1"/>
    </source>
</evidence>
<evidence type="ECO:0000259" key="8">
    <source>
        <dbReference type="Pfam" id="PF01757"/>
    </source>
</evidence>
<organism evidence="9 10">
    <name type="scientific">Olsenella uli (strain ATCC 49627 / DSM 7084 / CCUG 31166 / CIP 109912 / JCM 12494 / LMG 11480 / NCIMB 702895 / VPI D76D-27C)</name>
    <name type="common">Lactobacillus uli</name>
    <dbReference type="NCBI Taxonomy" id="633147"/>
    <lineage>
        <taxon>Bacteria</taxon>
        <taxon>Bacillati</taxon>
        <taxon>Actinomycetota</taxon>
        <taxon>Coriobacteriia</taxon>
        <taxon>Coriobacteriales</taxon>
        <taxon>Atopobiaceae</taxon>
        <taxon>Olsenella</taxon>
    </lineage>
</organism>
<keyword evidence="3" id="KW-1003">Cell membrane</keyword>
<dbReference type="OrthoDB" id="3660600at2"/>
<feature type="transmembrane region" description="Helical" evidence="7">
    <location>
        <begin position="199"/>
        <end position="217"/>
    </location>
</feature>
<keyword evidence="9" id="KW-0808">Transferase</keyword>
<dbReference type="InterPro" id="IPR002656">
    <property type="entry name" value="Acyl_transf_3_dom"/>
</dbReference>
<feature type="transmembrane region" description="Helical" evidence="7">
    <location>
        <begin position="141"/>
        <end position="163"/>
    </location>
</feature>
<name>E1QZ89_OLSUV</name>
<evidence type="ECO:0000256" key="4">
    <source>
        <dbReference type="ARBA" id="ARBA00022692"/>
    </source>
</evidence>
<dbReference type="Pfam" id="PF01757">
    <property type="entry name" value="Acyl_transf_3"/>
    <property type="match status" value="1"/>
</dbReference>
<comment type="subcellular location">
    <subcellularLocation>
        <location evidence="1">Cell membrane</location>
        <topology evidence="1">Multi-pass membrane protein</topology>
    </subcellularLocation>
</comment>
<feature type="domain" description="Acyltransferase 3" evidence="8">
    <location>
        <begin position="26"/>
        <end position="332"/>
    </location>
</feature>
<evidence type="ECO:0000256" key="6">
    <source>
        <dbReference type="ARBA" id="ARBA00023136"/>
    </source>
</evidence>
<evidence type="ECO:0000256" key="2">
    <source>
        <dbReference type="ARBA" id="ARBA00007400"/>
    </source>
</evidence>
<evidence type="ECO:0000313" key="10">
    <source>
        <dbReference type="Proteomes" id="UP000000333"/>
    </source>
</evidence>
<feature type="transmembrane region" description="Helical" evidence="7">
    <location>
        <begin position="103"/>
        <end position="121"/>
    </location>
</feature>
<feature type="transmembrane region" description="Helical" evidence="7">
    <location>
        <begin position="175"/>
        <end position="193"/>
    </location>
</feature>
<evidence type="ECO:0000256" key="5">
    <source>
        <dbReference type="ARBA" id="ARBA00022989"/>
    </source>
</evidence>
<dbReference type="GeneID" id="78512016"/>
<evidence type="ECO:0000256" key="7">
    <source>
        <dbReference type="SAM" id="Phobius"/>
    </source>
</evidence>
<dbReference type="PANTHER" id="PTHR40074">
    <property type="entry name" value="O-ACETYLTRANSFERASE WECH"/>
    <property type="match status" value="1"/>
</dbReference>
<dbReference type="AlphaFoldDB" id="E1QZ89"/>